<dbReference type="OrthoDB" id="7061633at2"/>
<sequence>MKYQYVKGRIDDAIDELCVGAGDARKRLLSVNDVTSSLLDIHFPDELLADWHSIKKRMTKSGPRTNFEGTMVEGAVAHTMTKIQNRTASKIAEDILKIHKKLQSEY</sequence>
<gene>
    <name evidence="1" type="ordered locus">SVI_2650</name>
</gene>
<dbReference type="KEGG" id="svo:SVI_2650"/>
<organism evidence="1 2">
    <name type="scientific">Shewanella violacea (strain JCM 10179 / CIP 106290 / LMG 19151 / DSS12)</name>
    <dbReference type="NCBI Taxonomy" id="637905"/>
    <lineage>
        <taxon>Bacteria</taxon>
        <taxon>Pseudomonadati</taxon>
        <taxon>Pseudomonadota</taxon>
        <taxon>Gammaproteobacteria</taxon>
        <taxon>Alteromonadales</taxon>
        <taxon>Shewanellaceae</taxon>
        <taxon>Shewanella</taxon>
    </lineage>
</organism>
<dbReference type="AlphaFoldDB" id="D4ZLS2"/>
<dbReference type="RefSeq" id="WP_013051924.1">
    <property type="nucleotide sequence ID" value="NC_014012.1"/>
</dbReference>
<proteinExistence type="predicted"/>
<reference evidence="2" key="1">
    <citation type="journal article" date="2010" name="Mol. Biosyst.">
        <title>Complete genome sequence and comparative analysis of Shewanella violacea, a psychrophilic and piezophilic bacterium from deep sea floor sediments.</title>
        <authorList>
            <person name="Aono E."/>
            <person name="Baba T."/>
            <person name="Ara T."/>
            <person name="Nishi T."/>
            <person name="Nakamichi T."/>
            <person name="Inamoto E."/>
            <person name="Toyonaga H."/>
            <person name="Hasegawa M."/>
            <person name="Takai Y."/>
            <person name="Okumura Y."/>
            <person name="Baba M."/>
            <person name="Tomita M."/>
            <person name="Kato C."/>
            <person name="Oshima T."/>
            <person name="Nakasone K."/>
            <person name="Mori H."/>
        </authorList>
    </citation>
    <scope>NUCLEOTIDE SEQUENCE [LARGE SCALE GENOMIC DNA]</scope>
    <source>
        <strain evidence="2">JCM 10179 / CIP 106290 / LMG 19151 / DSS12</strain>
    </source>
</reference>
<accession>D4ZLS2</accession>
<dbReference type="HOGENOM" id="CLU_2221436_0_0_6"/>
<protein>
    <submittedName>
        <fullName evidence="1">Uncharacterized protein</fullName>
    </submittedName>
</protein>
<keyword evidence="2" id="KW-1185">Reference proteome</keyword>
<evidence type="ECO:0000313" key="1">
    <source>
        <dbReference type="EMBL" id="BAJ02621.1"/>
    </source>
</evidence>
<name>D4ZLS2_SHEVD</name>
<evidence type="ECO:0000313" key="2">
    <source>
        <dbReference type="Proteomes" id="UP000002350"/>
    </source>
</evidence>
<dbReference type="Proteomes" id="UP000002350">
    <property type="component" value="Chromosome"/>
</dbReference>
<dbReference type="EMBL" id="AP011177">
    <property type="protein sequence ID" value="BAJ02621.1"/>
    <property type="molecule type" value="Genomic_DNA"/>
</dbReference>